<dbReference type="AlphaFoldDB" id="A0A4Q7LTX6"/>
<evidence type="ECO:0000313" key="3">
    <source>
        <dbReference type="EMBL" id="RZS57921.1"/>
    </source>
</evidence>
<gene>
    <name evidence="3" type="ORF">EV685_0195</name>
</gene>
<evidence type="ECO:0000259" key="2">
    <source>
        <dbReference type="Pfam" id="PF20434"/>
    </source>
</evidence>
<proteinExistence type="predicted"/>
<keyword evidence="4" id="KW-1185">Reference proteome</keyword>
<dbReference type="Gene3D" id="3.40.50.1820">
    <property type="entry name" value="alpha/beta hydrolase"/>
    <property type="match status" value="1"/>
</dbReference>
<accession>A0A4Q7LTX6</accession>
<dbReference type="Proteomes" id="UP000293433">
    <property type="component" value="Unassembled WGS sequence"/>
</dbReference>
<dbReference type="PANTHER" id="PTHR48081">
    <property type="entry name" value="AB HYDROLASE SUPERFAMILY PROTEIN C4A8.06C"/>
    <property type="match status" value="1"/>
</dbReference>
<dbReference type="RefSeq" id="WP_130480131.1">
    <property type="nucleotide sequence ID" value="NZ_SGWV01000007.1"/>
</dbReference>
<comment type="caution">
    <text evidence="3">The sequence shown here is derived from an EMBL/GenBank/DDBJ whole genome shotgun (WGS) entry which is preliminary data.</text>
</comment>
<protein>
    <submittedName>
        <fullName evidence="3">Arylformamidase</fullName>
    </submittedName>
</protein>
<dbReference type="InterPro" id="IPR029058">
    <property type="entry name" value="AB_hydrolase_fold"/>
</dbReference>
<sequence length="288" mass="31706">MPTLYRTFETQAQIDAQYNPSLPVADPAAELRHYVERSAQARAAHPSLRTGVAYGPTRAETLDIFPADRPGAPVFVFIHGGYWRALSAGDFSCVALGPQRRGFASVVVNYALCPWVTLDEIVRQVRAALAWTWQHAADFNGDRERIVIAGHSAGGQLGAMALHTDWAGDYGLPADPLRGAWLVSGLYDLAPLRWSYLQPVIQLDERTIARQSPIHTLRPCQTPLRLVWGALESSEFARQSTAYAEGWRGAGNTVETEALDGLHHYTAIHAFEDADSAACEWLDRQARG</sequence>
<dbReference type="GO" id="GO:0016787">
    <property type="term" value="F:hydrolase activity"/>
    <property type="evidence" value="ECO:0007669"/>
    <property type="project" value="UniProtKB-KW"/>
</dbReference>
<dbReference type="SUPFAM" id="SSF53474">
    <property type="entry name" value="alpha/beta-Hydrolases"/>
    <property type="match status" value="1"/>
</dbReference>
<dbReference type="PANTHER" id="PTHR48081:SF33">
    <property type="entry name" value="KYNURENINE FORMAMIDASE"/>
    <property type="match status" value="1"/>
</dbReference>
<feature type="domain" description="BD-FAE-like" evidence="2">
    <location>
        <begin position="70"/>
        <end position="161"/>
    </location>
</feature>
<dbReference type="OrthoDB" id="9771666at2"/>
<name>A0A4Q7LTX6_9BURK</name>
<evidence type="ECO:0000256" key="1">
    <source>
        <dbReference type="ARBA" id="ARBA00022801"/>
    </source>
</evidence>
<organism evidence="3 4">
    <name type="scientific">Sphaerotilus mobilis</name>
    <dbReference type="NCBI Taxonomy" id="47994"/>
    <lineage>
        <taxon>Bacteria</taxon>
        <taxon>Pseudomonadati</taxon>
        <taxon>Pseudomonadota</taxon>
        <taxon>Betaproteobacteria</taxon>
        <taxon>Burkholderiales</taxon>
        <taxon>Sphaerotilaceae</taxon>
        <taxon>Sphaerotilus</taxon>
    </lineage>
</organism>
<dbReference type="InterPro" id="IPR049492">
    <property type="entry name" value="BD-FAE-like_dom"/>
</dbReference>
<reference evidence="3 4" key="1">
    <citation type="submission" date="2019-02" db="EMBL/GenBank/DDBJ databases">
        <title>Genomic Encyclopedia of Type Strains, Phase IV (KMG-IV): sequencing the most valuable type-strain genomes for metagenomic binning, comparative biology and taxonomic classification.</title>
        <authorList>
            <person name="Goeker M."/>
        </authorList>
    </citation>
    <scope>NUCLEOTIDE SEQUENCE [LARGE SCALE GENOMIC DNA]</scope>
    <source>
        <strain evidence="3 4">DSM 10617</strain>
    </source>
</reference>
<keyword evidence="1" id="KW-0378">Hydrolase</keyword>
<dbReference type="EMBL" id="SGWV01000007">
    <property type="protein sequence ID" value="RZS57921.1"/>
    <property type="molecule type" value="Genomic_DNA"/>
</dbReference>
<evidence type="ECO:0000313" key="4">
    <source>
        <dbReference type="Proteomes" id="UP000293433"/>
    </source>
</evidence>
<dbReference type="Pfam" id="PF20434">
    <property type="entry name" value="BD-FAE"/>
    <property type="match status" value="1"/>
</dbReference>
<dbReference type="InterPro" id="IPR050300">
    <property type="entry name" value="GDXG_lipolytic_enzyme"/>
</dbReference>